<protein>
    <submittedName>
        <fullName evidence="2">Uncharacterized protein</fullName>
    </submittedName>
</protein>
<feature type="compositionally biased region" description="Basic and acidic residues" evidence="1">
    <location>
        <begin position="1"/>
        <end position="18"/>
    </location>
</feature>
<evidence type="ECO:0000313" key="2">
    <source>
        <dbReference type="EMBL" id="CAA9357278.1"/>
    </source>
</evidence>
<gene>
    <name evidence="2" type="ORF">AVDCRST_MAG89-3511</name>
</gene>
<feature type="non-terminal residue" evidence="2">
    <location>
        <position position="90"/>
    </location>
</feature>
<sequence>CVERRAAHPCRRPERAQDRAPIWARRTNLIHRSFRGTEGESAPPDGDPVAPQPLGGGAARRARDVRFRYGYSLQGHPPKRSATRTRWGPD</sequence>
<accession>A0A6J4ME72</accession>
<dbReference type="AlphaFoldDB" id="A0A6J4ME72"/>
<dbReference type="EMBL" id="CADCTV010000732">
    <property type="protein sequence ID" value="CAA9357278.1"/>
    <property type="molecule type" value="Genomic_DNA"/>
</dbReference>
<feature type="non-terminal residue" evidence="2">
    <location>
        <position position="1"/>
    </location>
</feature>
<reference evidence="2" key="1">
    <citation type="submission" date="2020-02" db="EMBL/GenBank/DDBJ databases">
        <authorList>
            <person name="Meier V. D."/>
        </authorList>
    </citation>
    <scope>NUCLEOTIDE SEQUENCE</scope>
    <source>
        <strain evidence="2">AVDCRST_MAG89</strain>
    </source>
</reference>
<feature type="region of interest" description="Disordered" evidence="1">
    <location>
        <begin position="1"/>
        <end position="90"/>
    </location>
</feature>
<proteinExistence type="predicted"/>
<organism evidence="2">
    <name type="scientific">uncultured Gemmatimonadota bacterium</name>
    <dbReference type="NCBI Taxonomy" id="203437"/>
    <lineage>
        <taxon>Bacteria</taxon>
        <taxon>Pseudomonadati</taxon>
        <taxon>Gemmatimonadota</taxon>
        <taxon>environmental samples</taxon>
    </lineage>
</organism>
<evidence type="ECO:0000256" key="1">
    <source>
        <dbReference type="SAM" id="MobiDB-lite"/>
    </source>
</evidence>
<name>A0A6J4ME72_9BACT</name>